<evidence type="ECO:0008006" key="10">
    <source>
        <dbReference type="Google" id="ProtNLM"/>
    </source>
</evidence>
<dbReference type="Proteomes" id="UP000714915">
    <property type="component" value="Unassembled WGS sequence"/>
</dbReference>
<evidence type="ECO:0000259" key="6">
    <source>
        <dbReference type="Pfam" id="PF00408"/>
    </source>
</evidence>
<dbReference type="InterPro" id="IPR005846">
    <property type="entry name" value="A-D-PHexomutase_a/b/a-III"/>
</dbReference>
<gene>
    <name evidence="8" type="ORF">KC669_04070</name>
</gene>
<keyword evidence="2" id="KW-0597">Phosphoprotein</keyword>
<dbReference type="PANTHER" id="PTHR43771:SF2">
    <property type="entry name" value="PHOSPHOMANNOMUTASE_PHOSPHOGLUCOMUTASE"/>
    <property type="match status" value="1"/>
</dbReference>
<evidence type="ECO:0000256" key="4">
    <source>
        <dbReference type="ARBA" id="ARBA00022842"/>
    </source>
</evidence>
<feature type="non-terminal residue" evidence="8">
    <location>
        <position position="1"/>
    </location>
</feature>
<keyword evidence="5" id="KW-0413">Isomerase</keyword>
<dbReference type="SUPFAM" id="SSF53738">
    <property type="entry name" value="Phosphoglucomutase, first 3 domains"/>
    <property type="match status" value="1"/>
</dbReference>
<comment type="cofactor">
    <cofactor evidence="1">
        <name>Mg(2+)</name>
        <dbReference type="ChEBI" id="CHEBI:18420"/>
    </cofactor>
</comment>
<dbReference type="GO" id="GO:0046872">
    <property type="term" value="F:metal ion binding"/>
    <property type="evidence" value="ECO:0007669"/>
    <property type="project" value="UniProtKB-KW"/>
</dbReference>
<evidence type="ECO:0000313" key="9">
    <source>
        <dbReference type="Proteomes" id="UP000714915"/>
    </source>
</evidence>
<name>A0A955LAJ6_9BACT</name>
<evidence type="ECO:0000256" key="1">
    <source>
        <dbReference type="ARBA" id="ARBA00001946"/>
    </source>
</evidence>
<dbReference type="AlphaFoldDB" id="A0A955LAJ6"/>
<protein>
    <recommendedName>
        <fullName evidence="10">Phosphomannomutase</fullName>
    </recommendedName>
</protein>
<dbReference type="Gene3D" id="3.30.310.50">
    <property type="entry name" value="Alpha-D-phosphohexomutase, C-terminal domain"/>
    <property type="match status" value="1"/>
</dbReference>
<evidence type="ECO:0000256" key="5">
    <source>
        <dbReference type="ARBA" id="ARBA00023235"/>
    </source>
</evidence>
<reference evidence="8" key="1">
    <citation type="submission" date="2020-04" db="EMBL/GenBank/DDBJ databases">
        <authorList>
            <person name="Zhang T."/>
        </authorList>
    </citation>
    <scope>NUCLEOTIDE SEQUENCE</scope>
    <source>
        <strain evidence="8">HKST-UBA09</strain>
    </source>
</reference>
<evidence type="ECO:0000259" key="7">
    <source>
        <dbReference type="Pfam" id="PF02880"/>
    </source>
</evidence>
<evidence type="ECO:0000313" key="8">
    <source>
        <dbReference type="EMBL" id="MCA9387182.1"/>
    </source>
</evidence>
<evidence type="ECO:0000256" key="2">
    <source>
        <dbReference type="ARBA" id="ARBA00022553"/>
    </source>
</evidence>
<accession>A0A955LAJ6</accession>
<organism evidence="8 9">
    <name type="scientific">Candidatus Dojkabacteria bacterium</name>
    <dbReference type="NCBI Taxonomy" id="2099670"/>
    <lineage>
        <taxon>Bacteria</taxon>
        <taxon>Candidatus Dojkabacteria</taxon>
    </lineage>
</organism>
<comment type="caution">
    <text evidence="8">The sequence shown here is derived from an EMBL/GenBank/DDBJ whole genome shotgun (WGS) entry which is preliminary data.</text>
</comment>
<dbReference type="InterPro" id="IPR005843">
    <property type="entry name" value="A-D-PHexomutase_C"/>
</dbReference>
<keyword evidence="3" id="KW-0479">Metal-binding</keyword>
<dbReference type="PANTHER" id="PTHR43771">
    <property type="entry name" value="PHOSPHOMANNOMUTASE"/>
    <property type="match status" value="1"/>
</dbReference>
<dbReference type="EMBL" id="JAGQLF010000060">
    <property type="protein sequence ID" value="MCA9387182.1"/>
    <property type="molecule type" value="Genomic_DNA"/>
</dbReference>
<dbReference type="InterPro" id="IPR016055">
    <property type="entry name" value="A-D-PHexomutase_a/b/a-I/II/III"/>
</dbReference>
<evidence type="ECO:0000256" key="3">
    <source>
        <dbReference type="ARBA" id="ARBA00022723"/>
    </source>
</evidence>
<sequence>SNIKEKMSETQALFGGEISGHFYFKEDFFGHDDAIYAMLTLLSILEKSGKKIDDYYDELNRYITSPEIVINNSGYGHGRTLNETYEDIKNQLISKFPNSQKAEIDGIRLDMPDGMIVIRPSQTSPSIKIRFESKDKSIYDDMKQNLDSIHY</sequence>
<reference evidence="8" key="2">
    <citation type="journal article" date="2021" name="Microbiome">
        <title>Successional dynamics and alternative stable states in a saline activated sludge microbial community over 9 years.</title>
        <authorList>
            <person name="Wang Y."/>
            <person name="Ye J."/>
            <person name="Ju F."/>
            <person name="Liu L."/>
            <person name="Boyd J.A."/>
            <person name="Deng Y."/>
            <person name="Parks D.H."/>
            <person name="Jiang X."/>
            <person name="Yin X."/>
            <person name="Woodcroft B.J."/>
            <person name="Tyson G.W."/>
            <person name="Hugenholtz P."/>
            <person name="Polz M.F."/>
            <person name="Zhang T."/>
        </authorList>
    </citation>
    <scope>NUCLEOTIDE SEQUENCE</scope>
    <source>
        <strain evidence="8">HKST-UBA09</strain>
    </source>
</reference>
<dbReference type="Pfam" id="PF02880">
    <property type="entry name" value="PGM_PMM_III"/>
    <property type="match status" value="1"/>
</dbReference>
<proteinExistence type="predicted"/>
<dbReference type="Gene3D" id="3.40.120.10">
    <property type="entry name" value="Alpha-D-Glucose-1,6-Bisphosphate, subunit A, domain 3"/>
    <property type="match status" value="1"/>
</dbReference>
<dbReference type="InterPro" id="IPR036900">
    <property type="entry name" value="A-D-PHexomutase_C_sf"/>
</dbReference>
<feature type="domain" description="Alpha-D-phosphohexomutase C-terminal" evidence="6">
    <location>
        <begin position="93"/>
        <end position="145"/>
    </location>
</feature>
<dbReference type="GO" id="GO:0016868">
    <property type="term" value="F:intramolecular phosphotransferase activity"/>
    <property type="evidence" value="ECO:0007669"/>
    <property type="project" value="InterPro"/>
</dbReference>
<feature type="domain" description="Alpha-D-phosphohexomutase alpha/beta/alpha" evidence="7">
    <location>
        <begin position="2"/>
        <end position="61"/>
    </location>
</feature>
<keyword evidence="4" id="KW-0460">Magnesium</keyword>
<dbReference type="SUPFAM" id="SSF55957">
    <property type="entry name" value="Phosphoglucomutase, C-terminal domain"/>
    <property type="match status" value="1"/>
</dbReference>
<dbReference type="Pfam" id="PF00408">
    <property type="entry name" value="PGM_PMM_IV"/>
    <property type="match status" value="1"/>
</dbReference>
<dbReference type="GO" id="GO:0005975">
    <property type="term" value="P:carbohydrate metabolic process"/>
    <property type="evidence" value="ECO:0007669"/>
    <property type="project" value="InterPro"/>
</dbReference>